<dbReference type="InterPro" id="IPR020904">
    <property type="entry name" value="Sc_DH/Rdtase_CS"/>
</dbReference>
<dbReference type="Pfam" id="PF00106">
    <property type="entry name" value="adh_short"/>
    <property type="match status" value="1"/>
</dbReference>
<accession>A0ABS7GBC8</accession>
<dbReference type="PRINTS" id="PR00080">
    <property type="entry name" value="SDRFAMILY"/>
</dbReference>
<evidence type="ECO:0000256" key="3">
    <source>
        <dbReference type="RuleBase" id="RU000363"/>
    </source>
</evidence>
<comment type="caution">
    <text evidence="5">The sequence shown here is derived from an EMBL/GenBank/DDBJ whole genome shotgun (WGS) entry which is preliminary data.</text>
</comment>
<dbReference type="PANTHER" id="PTHR44196">
    <property type="entry name" value="DEHYDROGENASE/REDUCTASE SDR FAMILY MEMBER 7B"/>
    <property type="match status" value="1"/>
</dbReference>
<protein>
    <submittedName>
        <fullName evidence="5">SDR family oxidoreductase</fullName>
    </submittedName>
</protein>
<dbReference type="Gene3D" id="3.40.50.720">
    <property type="entry name" value="NAD(P)-binding Rossmann-like Domain"/>
    <property type="match status" value="1"/>
</dbReference>
<evidence type="ECO:0000313" key="5">
    <source>
        <dbReference type="EMBL" id="MBW8684994.1"/>
    </source>
</evidence>
<keyword evidence="6" id="KW-1185">Reference proteome</keyword>
<dbReference type="PROSITE" id="PS00061">
    <property type="entry name" value="ADH_SHORT"/>
    <property type="match status" value="1"/>
</dbReference>
<dbReference type="RefSeq" id="WP_220250196.1">
    <property type="nucleotide sequence ID" value="NZ_JAICCF010000002.1"/>
</dbReference>
<dbReference type="InterPro" id="IPR002347">
    <property type="entry name" value="SDR_fam"/>
</dbReference>
<keyword evidence="2" id="KW-0560">Oxidoreductase</keyword>
<evidence type="ECO:0000259" key="4">
    <source>
        <dbReference type="SMART" id="SM00822"/>
    </source>
</evidence>
<evidence type="ECO:0000256" key="2">
    <source>
        <dbReference type="ARBA" id="ARBA00023002"/>
    </source>
</evidence>
<feature type="domain" description="Ketoreductase" evidence="4">
    <location>
        <begin position="6"/>
        <end position="189"/>
    </location>
</feature>
<evidence type="ECO:0000256" key="1">
    <source>
        <dbReference type="ARBA" id="ARBA00006484"/>
    </source>
</evidence>
<dbReference type="PRINTS" id="PR00081">
    <property type="entry name" value="GDHRDH"/>
</dbReference>
<dbReference type="EMBL" id="JAICCF010000002">
    <property type="protein sequence ID" value="MBW8684994.1"/>
    <property type="molecule type" value="Genomic_DNA"/>
</dbReference>
<organism evidence="5 6">
    <name type="scientific">Chitinophaga rhizophila</name>
    <dbReference type="NCBI Taxonomy" id="2866212"/>
    <lineage>
        <taxon>Bacteria</taxon>
        <taxon>Pseudomonadati</taxon>
        <taxon>Bacteroidota</taxon>
        <taxon>Chitinophagia</taxon>
        <taxon>Chitinophagales</taxon>
        <taxon>Chitinophagaceae</taxon>
        <taxon>Chitinophaga</taxon>
    </lineage>
</organism>
<proteinExistence type="inferred from homology"/>
<dbReference type="PANTHER" id="PTHR44196:SF1">
    <property type="entry name" value="DEHYDROGENASE_REDUCTASE SDR FAMILY MEMBER 7B"/>
    <property type="match status" value="1"/>
</dbReference>
<dbReference type="NCBIfam" id="NF004825">
    <property type="entry name" value="PRK06181.1"/>
    <property type="match status" value="1"/>
</dbReference>
<name>A0ABS7GBC8_9BACT</name>
<dbReference type="SMART" id="SM00822">
    <property type="entry name" value="PKS_KR"/>
    <property type="match status" value="1"/>
</dbReference>
<dbReference type="InterPro" id="IPR057326">
    <property type="entry name" value="KR_dom"/>
</dbReference>
<sequence length="270" mass="30007">MQYKNKVVWIIGASSGIGAALAKQFAQQQALLILTARNSDKLDILAKELKALTSCIVLPADITRRDTLHIIVEDSLRVYGHIDILVHSAGIGQRSLAIDTGISVYNQLMDVNFFGPLTITQYLLPHFQQRGAGHIVAVGSMSGLMGFPGRSGYVAAKHALKGYFETLQVEHTIPHFYITIVSPGRVNTPLPLSALTADGRPYNKMDHAQLNGIPVDVCAQKILSGITRKKKHIIIARKERWLYWLRLLLPATYYRMARKAGIQERDQEVL</sequence>
<gene>
    <name evidence="5" type="ORF">K1Y79_11690</name>
</gene>
<evidence type="ECO:0000313" key="6">
    <source>
        <dbReference type="Proteomes" id="UP000812961"/>
    </source>
</evidence>
<reference evidence="5 6" key="1">
    <citation type="submission" date="2021-08" db="EMBL/GenBank/DDBJ databases">
        <title>The genome sequence of Chitinophaga sp. B61.</title>
        <authorList>
            <person name="Zhang X."/>
        </authorList>
    </citation>
    <scope>NUCLEOTIDE SEQUENCE [LARGE SCALE GENOMIC DNA]</scope>
    <source>
        <strain evidence="5 6">B61</strain>
    </source>
</reference>
<dbReference type="Proteomes" id="UP000812961">
    <property type="component" value="Unassembled WGS sequence"/>
</dbReference>
<comment type="similarity">
    <text evidence="1 3">Belongs to the short-chain dehydrogenases/reductases (SDR) family.</text>
</comment>
<dbReference type="SUPFAM" id="SSF51735">
    <property type="entry name" value="NAD(P)-binding Rossmann-fold domains"/>
    <property type="match status" value="1"/>
</dbReference>
<dbReference type="InterPro" id="IPR036291">
    <property type="entry name" value="NAD(P)-bd_dom_sf"/>
</dbReference>